<organism evidence="1 2">
    <name type="scientific">Biomphalaria pfeifferi</name>
    <name type="common">Bloodfluke planorb</name>
    <name type="synonym">Freshwater snail</name>
    <dbReference type="NCBI Taxonomy" id="112525"/>
    <lineage>
        <taxon>Eukaryota</taxon>
        <taxon>Metazoa</taxon>
        <taxon>Spiralia</taxon>
        <taxon>Lophotrochozoa</taxon>
        <taxon>Mollusca</taxon>
        <taxon>Gastropoda</taxon>
        <taxon>Heterobranchia</taxon>
        <taxon>Euthyneura</taxon>
        <taxon>Panpulmonata</taxon>
        <taxon>Hygrophila</taxon>
        <taxon>Lymnaeoidea</taxon>
        <taxon>Planorbidae</taxon>
        <taxon>Biomphalaria</taxon>
    </lineage>
</organism>
<dbReference type="AlphaFoldDB" id="A0AAD8BMX8"/>
<name>A0AAD8BMX8_BIOPF</name>
<accession>A0AAD8BMX8</accession>
<sequence>MSHPQDVPLLLVEIFGDSLTMNSSLYVVLHVTRRRKVKQLKWTLVKSRSAPLAASFDTWPLMADSALPWVLEVFCPLVTNY</sequence>
<reference evidence="1" key="1">
    <citation type="journal article" date="2023" name="PLoS Negl. Trop. Dis.">
        <title>A genome sequence for Biomphalaria pfeifferi, the major vector snail for the human-infecting parasite Schistosoma mansoni.</title>
        <authorList>
            <person name="Bu L."/>
            <person name="Lu L."/>
            <person name="Laidemitt M.R."/>
            <person name="Zhang S.M."/>
            <person name="Mutuku M."/>
            <person name="Mkoji G."/>
            <person name="Steinauer M."/>
            <person name="Loker E.S."/>
        </authorList>
    </citation>
    <scope>NUCLEOTIDE SEQUENCE</scope>
    <source>
        <strain evidence="1">KasaAsao</strain>
    </source>
</reference>
<reference evidence="1" key="2">
    <citation type="submission" date="2023-04" db="EMBL/GenBank/DDBJ databases">
        <authorList>
            <person name="Bu L."/>
            <person name="Lu L."/>
            <person name="Laidemitt M.R."/>
            <person name="Zhang S.M."/>
            <person name="Mutuku M."/>
            <person name="Mkoji G."/>
            <person name="Steinauer M."/>
            <person name="Loker E.S."/>
        </authorList>
    </citation>
    <scope>NUCLEOTIDE SEQUENCE</scope>
    <source>
        <strain evidence="1">KasaAsao</strain>
        <tissue evidence="1">Whole Snail</tissue>
    </source>
</reference>
<gene>
    <name evidence="1" type="ORF">Bpfe_013675</name>
</gene>
<comment type="caution">
    <text evidence="1">The sequence shown here is derived from an EMBL/GenBank/DDBJ whole genome shotgun (WGS) entry which is preliminary data.</text>
</comment>
<evidence type="ECO:0000313" key="1">
    <source>
        <dbReference type="EMBL" id="KAK0057023.1"/>
    </source>
</evidence>
<dbReference type="EMBL" id="JASAOG010000058">
    <property type="protein sequence ID" value="KAK0057023.1"/>
    <property type="molecule type" value="Genomic_DNA"/>
</dbReference>
<proteinExistence type="predicted"/>
<keyword evidence="2" id="KW-1185">Reference proteome</keyword>
<protein>
    <submittedName>
        <fullName evidence="1">Uncharacterized protein</fullName>
    </submittedName>
</protein>
<evidence type="ECO:0000313" key="2">
    <source>
        <dbReference type="Proteomes" id="UP001233172"/>
    </source>
</evidence>
<dbReference type="Proteomes" id="UP001233172">
    <property type="component" value="Unassembled WGS sequence"/>
</dbReference>